<evidence type="ECO:0000256" key="3">
    <source>
        <dbReference type="PROSITE-ProRule" id="PRU00023"/>
    </source>
</evidence>
<keyword evidence="2 3" id="KW-0040">ANK repeat</keyword>
<keyword evidence="1" id="KW-0677">Repeat</keyword>
<organism evidence="5 6">
    <name type="scientific">Byssothecium circinans</name>
    <dbReference type="NCBI Taxonomy" id="147558"/>
    <lineage>
        <taxon>Eukaryota</taxon>
        <taxon>Fungi</taxon>
        <taxon>Dikarya</taxon>
        <taxon>Ascomycota</taxon>
        <taxon>Pezizomycotina</taxon>
        <taxon>Dothideomycetes</taxon>
        <taxon>Pleosporomycetidae</taxon>
        <taxon>Pleosporales</taxon>
        <taxon>Massarineae</taxon>
        <taxon>Massarinaceae</taxon>
        <taxon>Byssothecium</taxon>
    </lineage>
</organism>
<sequence length="327" mass="36356">MIGRTPLHCAASLGSVESILVLLQNGAQQWPLDSCRRTPFMVACWEGKISSITALQNTQIDMDMADLWGLTALHLSALQSNVRIFIDLIHAGWDPYRMDFQNKSSIYHALLNPHLANYVYASGLDLTRISSSINIDMIKGIIRQDVNLRRFFSRFPTDKSRSLLQQLPTDELYDLCCAAANGNLPRMKILLKFGADSEISDDKTGTALITACLTGCLASVKFLVRNGAKFESSFRGRSLNAVLAAREDSHILRWLLVGRFTDQGKIPNSPASNDQSEDDRKRKPWSGIRQMQVPLTGEYARAPGMSLLGLAKRCVNGVVWREMVPLG</sequence>
<dbReference type="InterPro" id="IPR002110">
    <property type="entry name" value="Ankyrin_rpt"/>
</dbReference>
<dbReference type="PROSITE" id="PS50297">
    <property type="entry name" value="ANK_REP_REGION"/>
    <property type="match status" value="1"/>
</dbReference>
<dbReference type="Proteomes" id="UP000800035">
    <property type="component" value="Unassembled WGS sequence"/>
</dbReference>
<dbReference type="SUPFAM" id="SSF48403">
    <property type="entry name" value="Ankyrin repeat"/>
    <property type="match status" value="1"/>
</dbReference>
<feature type="region of interest" description="Disordered" evidence="4">
    <location>
        <begin position="265"/>
        <end position="287"/>
    </location>
</feature>
<reference evidence="5" key="1">
    <citation type="journal article" date="2020" name="Stud. Mycol.">
        <title>101 Dothideomycetes genomes: a test case for predicting lifestyles and emergence of pathogens.</title>
        <authorList>
            <person name="Haridas S."/>
            <person name="Albert R."/>
            <person name="Binder M."/>
            <person name="Bloem J."/>
            <person name="Labutti K."/>
            <person name="Salamov A."/>
            <person name="Andreopoulos B."/>
            <person name="Baker S."/>
            <person name="Barry K."/>
            <person name="Bills G."/>
            <person name="Bluhm B."/>
            <person name="Cannon C."/>
            <person name="Castanera R."/>
            <person name="Culley D."/>
            <person name="Daum C."/>
            <person name="Ezra D."/>
            <person name="Gonzalez J."/>
            <person name="Henrissat B."/>
            <person name="Kuo A."/>
            <person name="Liang C."/>
            <person name="Lipzen A."/>
            <person name="Lutzoni F."/>
            <person name="Magnuson J."/>
            <person name="Mondo S."/>
            <person name="Nolan M."/>
            <person name="Ohm R."/>
            <person name="Pangilinan J."/>
            <person name="Park H.-J."/>
            <person name="Ramirez L."/>
            <person name="Alfaro M."/>
            <person name="Sun H."/>
            <person name="Tritt A."/>
            <person name="Yoshinaga Y."/>
            <person name="Zwiers L.-H."/>
            <person name="Turgeon B."/>
            <person name="Goodwin S."/>
            <person name="Spatafora J."/>
            <person name="Crous P."/>
            <person name="Grigoriev I."/>
        </authorList>
    </citation>
    <scope>NUCLEOTIDE SEQUENCE</scope>
    <source>
        <strain evidence="5">CBS 675.92</strain>
    </source>
</reference>
<dbReference type="PRINTS" id="PR01415">
    <property type="entry name" value="ANKYRIN"/>
</dbReference>
<dbReference type="OrthoDB" id="3796693at2759"/>
<gene>
    <name evidence="5" type="ORF">CC80DRAFT_487624</name>
</gene>
<dbReference type="Gene3D" id="1.25.40.20">
    <property type="entry name" value="Ankyrin repeat-containing domain"/>
    <property type="match status" value="2"/>
</dbReference>
<proteinExistence type="predicted"/>
<feature type="repeat" description="ANK" evidence="3">
    <location>
        <begin position="2"/>
        <end position="34"/>
    </location>
</feature>
<dbReference type="Pfam" id="PF12796">
    <property type="entry name" value="Ank_2"/>
    <property type="match status" value="2"/>
</dbReference>
<dbReference type="SMART" id="SM00248">
    <property type="entry name" value="ANK"/>
    <property type="match status" value="5"/>
</dbReference>
<evidence type="ECO:0000256" key="4">
    <source>
        <dbReference type="SAM" id="MobiDB-lite"/>
    </source>
</evidence>
<dbReference type="EMBL" id="ML976979">
    <property type="protein sequence ID" value="KAF1962069.1"/>
    <property type="molecule type" value="Genomic_DNA"/>
</dbReference>
<protein>
    <submittedName>
        <fullName evidence="5">Ankyrin</fullName>
    </submittedName>
</protein>
<evidence type="ECO:0000256" key="1">
    <source>
        <dbReference type="ARBA" id="ARBA00022737"/>
    </source>
</evidence>
<name>A0A6A5UDN5_9PLEO</name>
<evidence type="ECO:0000313" key="6">
    <source>
        <dbReference type="Proteomes" id="UP000800035"/>
    </source>
</evidence>
<keyword evidence="6" id="KW-1185">Reference proteome</keyword>
<dbReference type="PANTHER" id="PTHR24201">
    <property type="entry name" value="ANK_REP_REGION DOMAIN-CONTAINING PROTEIN"/>
    <property type="match status" value="1"/>
</dbReference>
<evidence type="ECO:0000313" key="5">
    <source>
        <dbReference type="EMBL" id="KAF1962069.1"/>
    </source>
</evidence>
<dbReference type="InterPro" id="IPR050776">
    <property type="entry name" value="Ank_Repeat/CDKN_Inhibitor"/>
</dbReference>
<dbReference type="PROSITE" id="PS50088">
    <property type="entry name" value="ANK_REPEAT"/>
    <property type="match status" value="1"/>
</dbReference>
<evidence type="ECO:0000256" key="2">
    <source>
        <dbReference type="ARBA" id="ARBA00023043"/>
    </source>
</evidence>
<dbReference type="InterPro" id="IPR036770">
    <property type="entry name" value="Ankyrin_rpt-contain_sf"/>
</dbReference>
<accession>A0A6A5UDN5</accession>
<dbReference type="AlphaFoldDB" id="A0A6A5UDN5"/>